<keyword evidence="13 16" id="KW-0648">Protein biosynthesis</keyword>
<evidence type="ECO:0000256" key="15">
    <source>
        <dbReference type="ARBA" id="ARBA00047364"/>
    </source>
</evidence>
<dbReference type="GO" id="GO:0046872">
    <property type="term" value="F:metal ion binding"/>
    <property type="evidence" value="ECO:0007669"/>
    <property type="project" value="UniProtKB-KW"/>
</dbReference>
<comment type="caution">
    <text evidence="18">The sequence shown here is derived from an EMBL/GenBank/DDBJ whole genome shotgun (WGS) entry which is preliminary data.</text>
</comment>
<evidence type="ECO:0000256" key="7">
    <source>
        <dbReference type="ARBA" id="ARBA00022598"/>
    </source>
</evidence>
<dbReference type="GO" id="GO:0000049">
    <property type="term" value="F:tRNA binding"/>
    <property type="evidence" value="ECO:0007669"/>
    <property type="project" value="UniProtKB-UniRule"/>
</dbReference>
<dbReference type="EMBL" id="JDVG02000695">
    <property type="protein sequence ID" value="KFB70486.1"/>
    <property type="molecule type" value="Genomic_DNA"/>
</dbReference>
<protein>
    <recommendedName>
        <fullName evidence="16">Methionine--tRNA ligase</fullName>
        <ecNumber evidence="16">6.1.1.10</ecNumber>
    </recommendedName>
    <alternativeName>
        <fullName evidence="16">Methionyl-tRNA synthetase</fullName>
        <shortName evidence="16">MetRS</shortName>
    </alternativeName>
</protein>
<dbReference type="InterPro" id="IPR023458">
    <property type="entry name" value="Met-tRNA_ligase_1"/>
</dbReference>
<dbReference type="EC" id="6.1.1.10" evidence="16"/>
<dbReference type="Proteomes" id="UP000020077">
    <property type="component" value="Unassembled WGS sequence"/>
</dbReference>
<reference evidence="18 19" key="1">
    <citation type="submission" date="2014-02" db="EMBL/GenBank/DDBJ databases">
        <title>Expanding our view of genomic diversity in Candidatus Accumulibacter clades.</title>
        <authorList>
            <person name="Skennerton C.T."/>
            <person name="Barr J.J."/>
            <person name="Slater F.R."/>
            <person name="Bond P.L."/>
            <person name="Tyson G.W."/>
        </authorList>
    </citation>
    <scope>NUCLEOTIDE SEQUENCE [LARGE SCALE GENOMIC DNA]</scope>
    <source>
        <strain evidence="19">BA-91</strain>
    </source>
</reference>
<dbReference type="InterPro" id="IPR014729">
    <property type="entry name" value="Rossmann-like_a/b/a_fold"/>
</dbReference>
<evidence type="ECO:0000256" key="6">
    <source>
        <dbReference type="ARBA" id="ARBA00022555"/>
    </source>
</evidence>
<keyword evidence="6 16" id="KW-0820">tRNA-binding</keyword>
<feature type="domain" description="TRNA-binding" evidence="17">
    <location>
        <begin position="596"/>
        <end position="701"/>
    </location>
</feature>
<proteinExistence type="inferred from homology"/>
<dbReference type="PROSITE" id="PS00178">
    <property type="entry name" value="AA_TRNA_LIGASE_I"/>
    <property type="match status" value="1"/>
</dbReference>
<dbReference type="SUPFAM" id="SSF52374">
    <property type="entry name" value="Nucleotidylyl transferase"/>
    <property type="match status" value="1"/>
</dbReference>
<keyword evidence="12 16" id="KW-0694">RNA-binding</keyword>
<dbReference type="InterPro" id="IPR033911">
    <property type="entry name" value="MetRS_core"/>
</dbReference>
<feature type="binding site" evidence="16">
    <location>
        <position position="159"/>
    </location>
    <ligand>
        <name>Zn(2+)</name>
        <dbReference type="ChEBI" id="CHEBI:29105"/>
    </ligand>
</feature>
<keyword evidence="7 16" id="KW-0436">Ligase</keyword>
<comment type="function">
    <text evidence="1 16">Is required not only for elongation of protein synthesis but also for the initiation of all mRNA translation through initiator tRNA(fMet) aminoacylation.</text>
</comment>
<dbReference type="Gene3D" id="3.40.50.620">
    <property type="entry name" value="HUPs"/>
    <property type="match status" value="1"/>
</dbReference>
<name>A0A084Y6Z2_9PROT</name>
<dbReference type="Pfam" id="PF01588">
    <property type="entry name" value="tRNA_bind"/>
    <property type="match status" value="1"/>
</dbReference>
<dbReference type="GO" id="GO:0005524">
    <property type="term" value="F:ATP binding"/>
    <property type="evidence" value="ECO:0007669"/>
    <property type="project" value="UniProtKB-UniRule"/>
</dbReference>
<dbReference type="Pfam" id="PF19303">
    <property type="entry name" value="Anticodon_3"/>
    <property type="match status" value="1"/>
</dbReference>
<dbReference type="PANTHER" id="PTHR45765">
    <property type="entry name" value="METHIONINE--TRNA LIGASE"/>
    <property type="match status" value="1"/>
</dbReference>
<dbReference type="CDD" id="cd00814">
    <property type="entry name" value="MetRS_core"/>
    <property type="match status" value="1"/>
</dbReference>
<dbReference type="PROSITE" id="PS50886">
    <property type="entry name" value="TRBD"/>
    <property type="match status" value="1"/>
</dbReference>
<feature type="binding site" evidence="16">
    <location>
        <position position="338"/>
    </location>
    <ligand>
        <name>ATP</name>
        <dbReference type="ChEBI" id="CHEBI:30616"/>
    </ligand>
</feature>
<comment type="similarity">
    <text evidence="3 16">Belongs to the class-I aminoacyl-tRNA synthetase family. MetG type 1 subfamily.</text>
</comment>
<comment type="cofactor">
    <cofactor evidence="16">
        <name>Zn(2+)</name>
        <dbReference type="ChEBI" id="CHEBI:29105"/>
    </cofactor>
    <text evidence="16">Binds 1 zinc ion per subunit.</text>
</comment>
<feature type="short sequence motif" description="'HIGH' region" evidence="16">
    <location>
        <begin position="12"/>
        <end position="22"/>
    </location>
</feature>
<keyword evidence="9 16" id="KW-0547">Nucleotide-binding</keyword>
<dbReference type="InterPro" id="IPR012340">
    <property type="entry name" value="NA-bd_OB-fold"/>
</dbReference>
<evidence type="ECO:0000256" key="3">
    <source>
        <dbReference type="ARBA" id="ARBA00008258"/>
    </source>
</evidence>
<accession>A0A084Y6Z2</accession>
<organism evidence="18 19">
    <name type="scientific">Candidatus Accumulibacter phosphatis</name>
    <dbReference type="NCBI Taxonomy" id="327160"/>
    <lineage>
        <taxon>Bacteria</taxon>
        <taxon>Pseudomonadati</taxon>
        <taxon>Pseudomonadota</taxon>
        <taxon>Betaproteobacteria</taxon>
        <taxon>Candidatus Accumulibacter</taxon>
    </lineage>
</organism>
<dbReference type="CDD" id="cd07957">
    <property type="entry name" value="Anticodon_Ia_Met"/>
    <property type="match status" value="1"/>
</dbReference>
<feature type="binding site" evidence="16">
    <location>
        <position position="146"/>
    </location>
    <ligand>
        <name>Zn(2+)</name>
        <dbReference type="ChEBI" id="CHEBI:29105"/>
    </ligand>
</feature>
<evidence type="ECO:0000256" key="11">
    <source>
        <dbReference type="ARBA" id="ARBA00022840"/>
    </source>
</evidence>
<dbReference type="AlphaFoldDB" id="A0A084Y6Z2"/>
<dbReference type="CDD" id="cd02800">
    <property type="entry name" value="tRNA_bind_EcMetRS_like"/>
    <property type="match status" value="1"/>
</dbReference>
<dbReference type="Gene3D" id="2.40.50.140">
    <property type="entry name" value="Nucleic acid-binding proteins"/>
    <property type="match status" value="1"/>
</dbReference>
<dbReference type="PANTHER" id="PTHR45765:SF1">
    <property type="entry name" value="METHIONINE--TRNA LIGASE, CYTOPLASMIC"/>
    <property type="match status" value="1"/>
</dbReference>
<dbReference type="NCBIfam" id="TIGR00398">
    <property type="entry name" value="metG"/>
    <property type="match status" value="1"/>
</dbReference>
<evidence type="ECO:0000256" key="1">
    <source>
        <dbReference type="ARBA" id="ARBA00003314"/>
    </source>
</evidence>
<dbReference type="HAMAP" id="MF_00098">
    <property type="entry name" value="Met_tRNA_synth_type1"/>
    <property type="match status" value="1"/>
</dbReference>
<evidence type="ECO:0000313" key="19">
    <source>
        <dbReference type="Proteomes" id="UP000020077"/>
    </source>
</evidence>
<dbReference type="InterPro" id="IPR009080">
    <property type="entry name" value="tRNAsynth_Ia_anticodon-bd"/>
</dbReference>
<dbReference type="NCBIfam" id="NF001100">
    <property type="entry name" value="PRK00133.1"/>
    <property type="match status" value="1"/>
</dbReference>
<keyword evidence="8 16" id="KW-0479">Metal-binding</keyword>
<comment type="subcellular location">
    <subcellularLocation>
        <location evidence="2 16">Cytoplasm</location>
    </subcellularLocation>
</comment>
<evidence type="ECO:0000259" key="17">
    <source>
        <dbReference type="PROSITE" id="PS50886"/>
    </source>
</evidence>
<dbReference type="SUPFAM" id="SSF47323">
    <property type="entry name" value="Anticodon-binding domain of a subclass of class I aminoacyl-tRNA synthetases"/>
    <property type="match status" value="1"/>
</dbReference>
<dbReference type="GO" id="GO:0006431">
    <property type="term" value="P:methionyl-tRNA aminoacylation"/>
    <property type="evidence" value="ECO:0007669"/>
    <property type="project" value="UniProtKB-UniRule"/>
</dbReference>
<feature type="binding site" evidence="16">
    <location>
        <position position="156"/>
    </location>
    <ligand>
        <name>Zn(2+)</name>
        <dbReference type="ChEBI" id="CHEBI:29105"/>
    </ligand>
</feature>
<dbReference type="InterPro" id="IPR014758">
    <property type="entry name" value="Met-tRNA_synth"/>
</dbReference>
<dbReference type="GO" id="GO:0005829">
    <property type="term" value="C:cytosol"/>
    <property type="evidence" value="ECO:0007669"/>
    <property type="project" value="TreeGrafter"/>
</dbReference>
<evidence type="ECO:0000256" key="10">
    <source>
        <dbReference type="ARBA" id="ARBA00022833"/>
    </source>
</evidence>
<dbReference type="NCBIfam" id="TIGR00399">
    <property type="entry name" value="metG_C_term"/>
    <property type="match status" value="1"/>
</dbReference>
<comment type="subunit">
    <text evidence="4 16">Homodimer.</text>
</comment>
<dbReference type="GO" id="GO:0004825">
    <property type="term" value="F:methionine-tRNA ligase activity"/>
    <property type="evidence" value="ECO:0007669"/>
    <property type="project" value="UniProtKB-UniRule"/>
</dbReference>
<feature type="short sequence motif" description="'KMSKS' region" evidence="16">
    <location>
        <begin position="335"/>
        <end position="339"/>
    </location>
</feature>
<evidence type="ECO:0000256" key="14">
    <source>
        <dbReference type="ARBA" id="ARBA00023146"/>
    </source>
</evidence>
<evidence type="ECO:0000256" key="4">
    <source>
        <dbReference type="ARBA" id="ARBA00011738"/>
    </source>
</evidence>
<dbReference type="InterPro" id="IPR015413">
    <property type="entry name" value="Methionyl/Leucyl_tRNA_Synth"/>
</dbReference>
<dbReference type="InterPro" id="IPR001412">
    <property type="entry name" value="aa-tRNA-synth_I_CS"/>
</dbReference>
<evidence type="ECO:0000256" key="8">
    <source>
        <dbReference type="ARBA" id="ARBA00022723"/>
    </source>
</evidence>
<dbReference type="PRINTS" id="PR01041">
    <property type="entry name" value="TRNASYNTHMET"/>
</dbReference>
<dbReference type="InterPro" id="IPR041872">
    <property type="entry name" value="Anticodon_Met"/>
</dbReference>
<dbReference type="Pfam" id="PF09334">
    <property type="entry name" value="tRNA-synt_1g"/>
    <property type="match status" value="1"/>
</dbReference>
<evidence type="ECO:0000313" key="18">
    <source>
        <dbReference type="EMBL" id="KFB70486.1"/>
    </source>
</evidence>
<comment type="catalytic activity">
    <reaction evidence="15 16">
        <text>tRNA(Met) + L-methionine + ATP = L-methionyl-tRNA(Met) + AMP + diphosphate</text>
        <dbReference type="Rhea" id="RHEA:13481"/>
        <dbReference type="Rhea" id="RHEA-COMP:9667"/>
        <dbReference type="Rhea" id="RHEA-COMP:9698"/>
        <dbReference type="ChEBI" id="CHEBI:30616"/>
        <dbReference type="ChEBI" id="CHEBI:33019"/>
        <dbReference type="ChEBI" id="CHEBI:57844"/>
        <dbReference type="ChEBI" id="CHEBI:78442"/>
        <dbReference type="ChEBI" id="CHEBI:78530"/>
        <dbReference type="ChEBI" id="CHEBI:456215"/>
        <dbReference type="EC" id="6.1.1.10"/>
    </reaction>
</comment>
<gene>
    <name evidence="16 18" type="primary">metG</name>
    <name evidence="18" type="ORF">AW09_004418</name>
</gene>
<dbReference type="InterPro" id="IPR029038">
    <property type="entry name" value="MetRS_Zn"/>
</dbReference>
<dbReference type="FunFam" id="2.40.50.140:FF:000042">
    <property type="entry name" value="Methionine--tRNA ligase"/>
    <property type="match status" value="1"/>
</dbReference>
<sequence length="701" mass="78154">MTRKILVTSALPYANGAIHLGHLVEYIQTDIWVRFQKMCGQECWYVCADDTHGTPIMLRAEKEGITPEALIERVHGEHTRDFAGFHVGFDNYDTTHSEETRACANEIYARLQAAGLIETRTIEQYYDPLKQMFLPDRFIKGECPKCGAHDQYGDNCESCGSAYTANELKNPYSAVSGARPELRQSEHFFFRLSDPRCQAFLRRWTQGEGRLQNEAANKLQEWLGSEGENRLTDWDISRDSPYFGFEIPDAPGKYFYVWLDAPIGYMGSFRNLCTREGLDFDEYWRPDSTAELYHFIGKDILYFHALFWPAELENAGYRTPSKVFAHGFLTVDGAKMSKSRGTFITAESYLVQGLDPEWLRYYYAAKLSGSMEDIDLNLDDFIARVNSDLVGKFVNIASRSAGFIVKHFAGQLCTCDESLPAIQAIRERRTAIADHYEAREFGKAIREIMALTDLANQYIDSVKPWELARHAGRESDLQVACSNALNLFRLFAILLKPVLPALGAKAEAFLNVAPLVWEDSNTVLAAGHAINAYRHLLTRVDKRQVDALLLANRESLASPPQAAPQKHAERQEKAATVAVAQAAVGASTGPHISIDDFMSVDLRIARISEATPVEGSDKLVRLLLDVGTLGTRQVFAGIQATYDPATLVGRLTMMVANLAPRKMKFGLSEGMLLAASDPDGQTPGIFLLSPDAGAKPGMRVK</sequence>
<dbReference type="SUPFAM" id="SSF57770">
    <property type="entry name" value="Methionyl-tRNA synthetase (MetRS), Zn-domain"/>
    <property type="match status" value="1"/>
</dbReference>
<evidence type="ECO:0000256" key="9">
    <source>
        <dbReference type="ARBA" id="ARBA00022741"/>
    </source>
</evidence>
<evidence type="ECO:0000256" key="5">
    <source>
        <dbReference type="ARBA" id="ARBA00022490"/>
    </source>
</evidence>
<evidence type="ECO:0000256" key="12">
    <source>
        <dbReference type="ARBA" id="ARBA00022884"/>
    </source>
</evidence>
<evidence type="ECO:0000256" key="13">
    <source>
        <dbReference type="ARBA" id="ARBA00022917"/>
    </source>
</evidence>
<dbReference type="Gene3D" id="2.20.28.20">
    <property type="entry name" value="Methionyl-tRNA synthetase, Zn-domain"/>
    <property type="match status" value="1"/>
</dbReference>
<dbReference type="InterPro" id="IPR004495">
    <property type="entry name" value="Met-tRNA-synth_bsu_C"/>
</dbReference>
<dbReference type="SUPFAM" id="SSF50249">
    <property type="entry name" value="Nucleic acid-binding proteins"/>
    <property type="match status" value="1"/>
</dbReference>
<keyword evidence="14 16" id="KW-0030">Aminoacyl-tRNA synthetase</keyword>
<keyword evidence="11 16" id="KW-0067">ATP-binding</keyword>
<keyword evidence="10 16" id="KW-0862">Zinc</keyword>
<dbReference type="Gene3D" id="1.10.730.10">
    <property type="entry name" value="Isoleucyl-tRNA Synthetase, Domain 1"/>
    <property type="match status" value="1"/>
</dbReference>
<keyword evidence="5 16" id="KW-0963">Cytoplasm</keyword>
<dbReference type="FunFam" id="2.20.28.20:FF:000001">
    <property type="entry name" value="Methionine--tRNA ligase"/>
    <property type="match status" value="1"/>
</dbReference>
<evidence type="ECO:0000256" key="2">
    <source>
        <dbReference type="ARBA" id="ARBA00004496"/>
    </source>
</evidence>
<dbReference type="InterPro" id="IPR002547">
    <property type="entry name" value="tRNA-bd_dom"/>
</dbReference>
<evidence type="ECO:0000256" key="16">
    <source>
        <dbReference type="HAMAP-Rule" id="MF_00098"/>
    </source>
</evidence>
<feature type="binding site" evidence="16">
    <location>
        <position position="143"/>
    </location>
    <ligand>
        <name>Zn(2+)</name>
        <dbReference type="ChEBI" id="CHEBI:29105"/>
    </ligand>
</feature>